<reference evidence="2" key="1">
    <citation type="journal article" date="2015" name="Genome Announc.">
        <title>Draft genome sequence of the cellulolytic fungus Chaetomium globosum.</title>
        <authorList>
            <person name="Cuomo C.A."/>
            <person name="Untereiner W.A."/>
            <person name="Ma L.-J."/>
            <person name="Grabherr M."/>
            <person name="Birren B.W."/>
        </authorList>
    </citation>
    <scope>NUCLEOTIDE SEQUENCE [LARGE SCALE GENOMIC DNA]</scope>
    <source>
        <strain evidence="2">ATCC 6205 / CBS 148.51 / DSM 1962 / NBRC 6347 / NRRL 1970</strain>
    </source>
</reference>
<sequence length="91" mass="10147">MAVWAAANDAEGIMRLHHVRGSGDEGPVRLNFASKTRQTWHQLSTASFPGPTPQLLISSAADGRGWSRDTTWNQQRCSPLAFELRLHAHRQ</sequence>
<organism evidence="1 2">
    <name type="scientific">Chaetomium globosum (strain ATCC 6205 / CBS 148.51 / DSM 1962 / NBRC 6347 / NRRL 1970)</name>
    <name type="common">Soil fungus</name>
    <dbReference type="NCBI Taxonomy" id="306901"/>
    <lineage>
        <taxon>Eukaryota</taxon>
        <taxon>Fungi</taxon>
        <taxon>Dikarya</taxon>
        <taxon>Ascomycota</taxon>
        <taxon>Pezizomycotina</taxon>
        <taxon>Sordariomycetes</taxon>
        <taxon>Sordariomycetidae</taxon>
        <taxon>Sordariales</taxon>
        <taxon>Chaetomiaceae</taxon>
        <taxon>Chaetomium</taxon>
    </lineage>
</organism>
<dbReference type="Proteomes" id="UP000001056">
    <property type="component" value="Unassembled WGS sequence"/>
</dbReference>
<evidence type="ECO:0000313" key="2">
    <source>
        <dbReference type="Proteomes" id="UP000001056"/>
    </source>
</evidence>
<gene>
    <name evidence="1" type="ORF">CHGG_02892</name>
</gene>
<evidence type="ECO:0000313" key="1">
    <source>
        <dbReference type="EMBL" id="EAQ90957.1"/>
    </source>
</evidence>
<dbReference type="GeneID" id="4389515"/>
<dbReference type="EMBL" id="CH408030">
    <property type="protein sequence ID" value="EAQ90957.1"/>
    <property type="molecule type" value="Genomic_DNA"/>
</dbReference>
<keyword evidence="2" id="KW-1185">Reference proteome</keyword>
<dbReference type="InParanoid" id="Q2HA62"/>
<dbReference type="HOGENOM" id="CLU_2426813_0_0_1"/>
<protein>
    <submittedName>
        <fullName evidence="1">Uncharacterized protein</fullName>
    </submittedName>
</protein>
<proteinExistence type="predicted"/>
<dbReference type="AlphaFoldDB" id="Q2HA62"/>
<dbReference type="VEuPathDB" id="FungiDB:CHGG_02892"/>
<dbReference type="RefSeq" id="XP_001229408.1">
    <property type="nucleotide sequence ID" value="XM_001229407.1"/>
</dbReference>
<name>Q2HA62_CHAGB</name>
<accession>Q2HA62</accession>